<dbReference type="Proteomes" id="UP000260782">
    <property type="component" value="Unassembled WGS sequence"/>
</dbReference>
<gene>
    <name evidence="2" type="ORF">DWZ25_01800</name>
</gene>
<dbReference type="AlphaFoldDB" id="A0A3E2U318"/>
<feature type="transmembrane region" description="Helical" evidence="1">
    <location>
        <begin position="283"/>
        <end position="303"/>
    </location>
</feature>
<proteinExistence type="predicted"/>
<accession>A0A3E2U318</accession>
<keyword evidence="1" id="KW-1133">Transmembrane helix</keyword>
<feature type="transmembrane region" description="Helical" evidence="1">
    <location>
        <begin position="151"/>
        <end position="170"/>
    </location>
</feature>
<dbReference type="RefSeq" id="WP_117529415.1">
    <property type="nucleotide sequence ID" value="NZ_QVES01000001.1"/>
</dbReference>
<comment type="caution">
    <text evidence="2">The sequence shown here is derived from an EMBL/GenBank/DDBJ whole genome shotgun (WGS) entry which is preliminary data.</text>
</comment>
<dbReference type="EMBL" id="QVES01000001">
    <property type="protein sequence ID" value="RGB90555.1"/>
    <property type="molecule type" value="Genomic_DNA"/>
</dbReference>
<organism evidence="2 3">
    <name type="scientific">Faecalibacterium prausnitzii</name>
    <dbReference type="NCBI Taxonomy" id="853"/>
    <lineage>
        <taxon>Bacteria</taxon>
        <taxon>Bacillati</taxon>
        <taxon>Bacillota</taxon>
        <taxon>Clostridia</taxon>
        <taxon>Eubacteriales</taxon>
        <taxon>Oscillospiraceae</taxon>
        <taxon>Faecalibacterium</taxon>
    </lineage>
</organism>
<evidence type="ECO:0000256" key="1">
    <source>
        <dbReference type="SAM" id="Phobius"/>
    </source>
</evidence>
<keyword evidence="1" id="KW-0812">Transmembrane</keyword>
<evidence type="ECO:0000313" key="2">
    <source>
        <dbReference type="EMBL" id="RGB90555.1"/>
    </source>
</evidence>
<feature type="transmembrane region" description="Helical" evidence="1">
    <location>
        <begin position="228"/>
        <end position="250"/>
    </location>
</feature>
<feature type="transmembrane region" description="Helical" evidence="1">
    <location>
        <begin position="190"/>
        <end position="208"/>
    </location>
</feature>
<feature type="transmembrane region" description="Helical" evidence="1">
    <location>
        <begin position="34"/>
        <end position="52"/>
    </location>
</feature>
<feature type="transmembrane region" description="Helical" evidence="1">
    <location>
        <begin position="59"/>
        <end position="75"/>
    </location>
</feature>
<protein>
    <recommendedName>
        <fullName evidence="4">Polysaccharide polymerase</fullName>
    </recommendedName>
</protein>
<evidence type="ECO:0000313" key="3">
    <source>
        <dbReference type="Proteomes" id="UP000260782"/>
    </source>
</evidence>
<sequence>MSKTKISITKLLFYVFWTLLLIGKGLGMTSANPAMVTITWVAIFFAIFKLLLSKWEKQELIATGVLLILGLIVFGKTRDAAVLLTIMAVCASKDIDLKQLFKYSFWLKLLMFVTRTSLAIANVIDRQILVRYDSGDIHTVRYALGYGQPNATHYTLFVICVLLFLAYRNLKTWVFVLFELYNIFIFSYTNSRTGFLMTSLLILCVWAIKSRIIHRLFCSLGKPLGYSYVALAAFSFATPYFINAILSRYAGLGTALSRLKTGTAVILKNTISLFGSGNVKTDFGFVFIGFQYGLIVLLIYIIANTILMKVFFKNEYYVEFFIMLIYAVYTMVESYSASILMNASLILLSLLLYSNNRSDYLQGGESV</sequence>
<reference evidence="2 3" key="1">
    <citation type="submission" date="2018-08" db="EMBL/GenBank/DDBJ databases">
        <title>A genome reference for cultivated species of the human gut microbiota.</title>
        <authorList>
            <person name="Zou Y."/>
            <person name="Xue W."/>
            <person name="Luo G."/>
        </authorList>
    </citation>
    <scope>NUCLEOTIDE SEQUENCE [LARGE SCALE GENOMIC DNA]</scope>
    <source>
        <strain evidence="2 3">AF31-14AC</strain>
    </source>
</reference>
<name>A0A3E2U318_9FIRM</name>
<keyword evidence="1" id="KW-0472">Membrane</keyword>
<evidence type="ECO:0008006" key="4">
    <source>
        <dbReference type="Google" id="ProtNLM"/>
    </source>
</evidence>
<feature type="transmembrane region" description="Helical" evidence="1">
    <location>
        <begin position="105"/>
        <end position="124"/>
    </location>
</feature>
<feature type="transmembrane region" description="Helical" evidence="1">
    <location>
        <begin position="12"/>
        <end position="28"/>
    </location>
</feature>